<dbReference type="EMBL" id="CM031834">
    <property type="protein sequence ID" value="KAG6692401.1"/>
    <property type="molecule type" value="Genomic_DNA"/>
</dbReference>
<gene>
    <name evidence="1" type="ORF">I3842_10G112800</name>
</gene>
<proteinExistence type="predicted"/>
<comment type="caution">
    <text evidence="1">The sequence shown here is derived from an EMBL/GenBank/DDBJ whole genome shotgun (WGS) entry which is preliminary data.</text>
</comment>
<organism evidence="1 2">
    <name type="scientific">Carya illinoinensis</name>
    <name type="common">Pecan</name>
    <dbReference type="NCBI Taxonomy" id="32201"/>
    <lineage>
        <taxon>Eukaryota</taxon>
        <taxon>Viridiplantae</taxon>
        <taxon>Streptophyta</taxon>
        <taxon>Embryophyta</taxon>
        <taxon>Tracheophyta</taxon>
        <taxon>Spermatophyta</taxon>
        <taxon>Magnoliopsida</taxon>
        <taxon>eudicotyledons</taxon>
        <taxon>Gunneridae</taxon>
        <taxon>Pentapetalae</taxon>
        <taxon>rosids</taxon>
        <taxon>fabids</taxon>
        <taxon>Fagales</taxon>
        <taxon>Juglandaceae</taxon>
        <taxon>Carya</taxon>
    </lineage>
</organism>
<dbReference type="AlphaFoldDB" id="A0A922DWV4"/>
<reference evidence="1" key="1">
    <citation type="submission" date="2021-01" db="EMBL/GenBank/DDBJ databases">
        <authorList>
            <person name="Lovell J.T."/>
            <person name="Bentley N."/>
            <person name="Bhattarai G."/>
            <person name="Jenkins J.W."/>
            <person name="Sreedasyam A."/>
            <person name="Alarcon Y."/>
            <person name="Bock C."/>
            <person name="Boston L."/>
            <person name="Carlson J."/>
            <person name="Cervantes K."/>
            <person name="Clermont K."/>
            <person name="Krom N."/>
            <person name="Kubenka K."/>
            <person name="Mamidi S."/>
            <person name="Mattison C."/>
            <person name="Monteros M."/>
            <person name="Pisani C."/>
            <person name="Plott C."/>
            <person name="Rajasekar S."/>
            <person name="Rhein H.S."/>
            <person name="Rohla C."/>
            <person name="Song M."/>
            <person name="Hilaire R.S."/>
            <person name="Shu S."/>
            <person name="Wells L."/>
            <person name="Wang X."/>
            <person name="Webber J."/>
            <person name="Heerema R.J."/>
            <person name="Klein P."/>
            <person name="Conner P."/>
            <person name="Grauke L."/>
            <person name="Grimwood J."/>
            <person name="Schmutz J."/>
            <person name="Randall J.J."/>
        </authorList>
    </citation>
    <scope>NUCLEOTIDE SEQUENCE</scope>
    <source>
        <tissue evidence="1">Leaf</tissue>
    </source>
</reference>
<name>A0A922DWV4_CARIL</name>
<sequence>MALSLHALTLPPLETARPPHEAHCPAPRTTNTCRLHLCSCCPKTEHGQSCLHVPSSQPSRRARPPLISNHWPPFVAEFWKSHKLNLRRAVPLLLLPSLATKPTNSSYALFLYISYHPFFLRGFASFVFVG</sequence>
<protein>
    <submittedName>
        <fullName evidence="1">Uncharacterized protein</fullName>
    </submittedName>
</protein>
<accession>A0A922DWV4</accession>
<evidence type="ECO:0000313" key="2">
    <source>
        <dbReference type="Proteomes" id="UP000811246"/>
    </source>
</evidence>
<dbReference type="Proteomes" id="UP000811246">
    <property type="component" value="Chromosome 10"/>
</dbReference>
<evidence type="ECO:0000313" key="1">
    <source>
        <dbReference type="EMBL" id="KAG6692401.1"/>
    </source>
</evidence>